<accession>A0A947GE35</accession>
<dbReference type="Proteomes" id="UP000766595">
    <property type="component" value="Unassembled WGS sequence"/>
</dbReference>
<proteinExistence type="predicted"/>
<reference evidence="2 3" key="1">
    <citation type="submission" date="2021-06" db="EMBL/GenBank/DDBJ databases">
        <authorList>
            <person name="Grouzdev D.S."/>
            <person name="Koziaeva V."/>
        </authorList>
    </citation>
    <scope>NUCLEOTIDE SEQUENCE [LARGE SCALE GENOMIC DNA]</scope>
    <source>
        <strain evidence="2 3">22</strain>
    </source>
</reference>
<sequence>MLVFEQERSRPDQDLGRDGMPDLGAGGADEVAGDALPPASGAEHHAENNPNGTGDNNFDGGQKPASG</sequence>
<comment type="caution">
    <text evidence="2">The sequence shown here is derived from an EMBL/GenBank/DDBJ whole genome shotgun (WGS) entry which is preliminary data.</text>
</comment>
<protein>
    <submittedName>
        <fullName evidence="2">Uncharacterized protein</fullName>
    </submittedName>
</protein>
<keyword evidence="3" id="KW-1185">Reference proteome</keyword>
<organism evidence="2 3">
    <name type="scientific">Prosthecodimorpha staleyi</name>
    <dbReference type="NCBI Taxonomy" id="2840188"/>
    <lineage>
        <taxon>Bacteria</taxon>
        <taxon>Pseudomonadati</taxon>
        <taxon>Pseudomonadota</taxon>
        <taxon>Alphaproteobacteria</taxon>
        <taxon>Hyphomicrobiales</taxon>
        <taxon>Ancalomicrobiaceae</taxon>
        <taxon>Prosthecodimorpha</taxon>
    </lineage>
</organism>
<evidence type="ECO:0000313" key="3">
    <source>
        <dbReference type="Proteomes" id="UP000766595"/>
    </source>
</evidence>
<dbReference type="EMBL" id="JAHHZF010000007">
    <property type="protein sequence ID" value="MBT9290946.1"/>
    <property type="molecule type" value="Genomic_DNA"/>
</dbReference>
<gene>
    <name evidence="2" type="ORF">KL771_15880</name>
</gene>
<evidence type="ECO:0000313" key="2">
    <source>
        <dbReference type="EMBL" id="MBT9290946.1"/>
    </source>
</evidence>
<name>A0A947GE35_9HYPH</name>
<evidence type="ECO:0000256" key="1">
    <source>
        <dbReference type="SAM" id="MobiDB-lite"/>
    </source>
</evidence>
<feature type="compositionally biased region" description="Basic and acidic residues" evidence="1">
    <location>
        <begin position="1"/>
        <end position="20"/>
    </location>
</feature>
<dbReference type="AlphaFoldDB" id="A0A947GE35"/>
<feature type="region of interest" description="Disordered" evidence="1">
    <location>
        <begin position="1"/>
        <end position="67"/>
    </location>
</feature>
<dbReference type="RefSeq" id="WP_261969521.1">
    <property type="nucleotide sequence ID" value="NZ_JAHHZF010000007.1"/>
</dbReference>